<keyword evidence="4" id="KW-1185">Reference proteome</keyword>
<proteinExistence type="predicted"/>
<evidence type="ECO:0000256" key="1">
    <source>
        <dbReference type="SAM" id="MobiDB-lite"/>
    </source>
</evidence>
<evidence type="ECO:0000313" key="2">
    <source>
        <dbReference type="EMBL" id="EKX48875.1"/>
    </source>
</evidence>
<accession>L1JLA1</accession>
<name>L1JLA1_GUITC</name>
<reference evidence="2 4" key="1">
    <citation type="journal article" date="2012" name="Nature">
        <title>Algal genomes reveal evolutionary mosaicism and the fate of nucleomorphs.</title>
        <authorList>
            <consortium name="DOE Joint Genome Institute"/>
            <person name="Curtis B.A."/>
            <person name="Tanifuji G."/>
            <person name="Burki F."/>
            <person name="Gruber A."/>
            <person name="Irimia M."/>
            <person name="Maruyama S."/>
            <person name="Arias M.C."/>
            <person name="Ball S.G."/>
            <person name="Gile G.H."/>
            <person name="Hirakawa Y."/>
            <person name="Hopkins J.F."/>
            <person name="Kuo A."/>
            <person name="Rensing S.A."/>
            <person name="Schmutz J."/>
            <person name="Symeonidi A."/>
            <person name="Elias M."/>
            <person name="Eveleigh R.J."/>
            <person name="Herman E.K."/>
            <person name="Klute M.J."/>
            <person name="Nakayama T."/>
            <person name="Obornik M."/>
            <person name="Reyes-Prieto A."/>
            <person name="Armbrust E.V."/>
            <person name="Aves S.J."/>
            <person name="Beiko R.G."/>
            <person name="Coutinho P."/>
            <person name="Dacks J.B."/>
            <person name="Durnford D.G."/>
            <person name="Fast N.M."/>
            <person name="Green B.R."/>
            <person name="Grisdale C.J."/>
            <person name="Hempel F."/>
            <person name="Henrissat B."/>
            <person name="Hoppner M.P."/>
            <person name="Ishida K."/>
            <person name="Kim E."/>
            <person name="Koreny L."/>
            <person name="Kroth P.G."/>
            <person name="Liu Y."/>
            <person name="Malik S.B."/>
            <person name="Maier U.G."/>
            <person name="McRose D."/>
            <person name="Mock T."/>
            <person name="Neilson J.A."/>
            <person name="Onodera N.T."/>
            <person name="Poole A.M."/>
            <person name="Pritham E.J."/>
            <person name="Richards T.A."/>
            <person name="Rocap G."/>
            <person name="Roy S.W."/>
            <person name="Sarai C."/>
            <person name="Schaack S."/>
            <person name="Shirato S."/>
            <person name="Slamovits C.H."/>
            <person name="Spencer D.F."/>
            <person name="Suzuki S."/>
            <person name="Worden A.Z."/>
            <person name="Zauner S."/>
            <person name="Barry K."/>
            <person name="Bell C."/>
            <person name="Bharti A.K."/>
            <person name="Crow J.A."/>
            <person name="Grimwood J."/>
            <person name="Kramer R."/>
            <person name="Lindquist E."/>
            <person name="Lucas S."/>
            <person name="Salamov A."/>
            <person name="McFadden G.I."/>
            <person name="Lane C.E."/>
            <person name="Keeling P.J."/>
            <person name="Gray M.W."/>
            <person name="Grigoriev I.V."/>
            <person name="Archibald J.M."/>
        </authorList>
    </citation>
    <scope>NUCLEOTIDE SEQUENCE</scope>
    <source>
        <strain evidence="2 4">CCMP2712</strain>
    </source>
</reference>
<protein>
    <submittedName>
        <fullName evidence="2 3">Uncharacterized protein</fullName>
    </submittedName>
</protein>
<sequence length="147" mass="16292">MLEFRRILQFAVVAKELGDVVKVNFIKGSFCLQQLSRQASYHKAHGFIIGKEPTFRSLPFAQDRTFQRVLRSSCFEACFLAKEGGTSPATSSPPSINALHAMTANIIHMIVGYNCAIVFGSQKNRTSLTAPRQPRKPPIPAVDVELQ</sequence>
<dbReference type="HOGENOM" id="CLU_1771613_0_0_1"/>
<reference evidence="4" key="2">
    <citation type="submission" date="2012-11" db="EMBL/GenBank/DDBJ databases">
        <authorList>
            <person name="Kuo A."/>
            <person name="Curtis B.A."/>
            <person name="Tanifuji G."/>
            <person name="Burki F."/>
            <person name="Gruber A."/>
            <person name="Irimia M."/>
            <person name="Maruyama S."/>
            <person name="Arias M.C."/>
            <person name="Ball S.G."/>
            <person name="Gile G.H."/>
            <person name="Hirakawa Y."/>
            <person name="Hopkins J.F."/>
            <person name="Rensing S.A."/>
            <person name="Schmutz J."/>
            <person name="Symeonidi A."/>
            <person name="Elias M."/>
            <person name="Eveleigh R.J."/>
            <person name="Herman E.K."/>
            <person name="Klute M.J."/>
            <person name="Nakayama T."/>
            <person name="Obornik M."/>
            <person name="Reyes-Prieto A."/>
            <person name="Armbrust E.V."/>
            <person name="Aves S.J."/>
            <person name="Beiko R.G."/>
            <person name="Coutinho P."/>
            <person name="Dacks J.B."/>
            <person name="Durnford D.G."/>
            <person name="Fast N.M."/>
            <person name="Green B.R."/>
            <person name="Grisdale C."/>
            <person name="Hempe F."/>
            <person name="Henrissat B."/>
            <person name="Hoppner M.P."/>
            <person name="Ishida K.-I."/>
            <person name="Kim E."/>
            <person name="Koreny L."/>
            <person name="Kroth P.G."/>
            <person name="Liu Y."/>
            <person name="Malik S.-B."/>
            <person name="Maier U.G."/>
            <person name="McRose D."/>
            <person name="Mock T."/>
            <person name="Neilson J.A."/>
            <person name="Onodera N.T."/>
            <person name="Poole A.M."/>
            <person name="Pritham E.J."/>
            <person name="Richards T.A."/>
            <person name="Rocap G."/>
            <person name="Roy S.W."/>
            <person name="Sarai C."/>
            <person name="Schaack S."/>
            <person name="Shirato S."/>
            <person name="Slamovits C.H."/>
            <person name="Spencer D.F."/>
            <person name="Suzuki S."/>
            <person name="Worden A.Z."/>
            <person name="Zauner S."/>
            <person name="Barry K."/>
            <person name="Bell C."/>
            <person name="Bharti A.K."/>
            <person name="Crow J.A."/>
            <person name="Grimwood J."/>
            <person name="Kramer R."/>
            <person name="Lindquist E."/>
            <person name="Lucas S."/>
            <person name="Salamov A."/>
            <person name="McFadden G.I."/>
            <person name="Lane C.E."/>
            <person name="Keeling P.J."/>
            <person name="Gray M.W."/>
            <person name="Grigoriev I.V."/>
            <person name="Archibald J.M."/>
        </authorList>
    </citation>
    <scope>NUCLEOTIDE SEQUENCE</scope>
    <source>
        <strain evidence="4">CCMP2712</strain>
    </source>
</reference>
<evidence type="ECO:0000313" key="3">
    <source>
        <dbReference type="EnsemblProtists" id="EKX48875"/>
    </source>
</evidence>
<dbReference type="EMBL" id="JH992984">
    <property type="protein sequence ID" value="EKX48875.1"/>
    <property type="molecule type" value="Genomic_DNA"/>
</dbReference>
<dbReference type="PaxDb" id="55529-EKX48875"/>
<feature type="region of interest" description="Disordered" evidence="1">
    <location>
        <begin position="126"/>
        <end position="147"/>
    </location>
</feature>
<dbReference type="Proteomes" id="UP000011087">
    <property type="component" value="Unassembled WGS sequence"/>
</dbReference>
<dbReference type="AlphaFoldDB" id="L1JLA1"/>
<evidence type="ECO:0000313" key="4">
    <source>
        <dbReference type="Proteomes" id="UP000011087"/>
    </source>
</evidence>
<dbReference type="KEGG" id="gtt:GUITHDRAFT_105499"/>
<dbReference type="RefSeq" id="XP_005835855.1">
    <property type="nucleotide sequence ID" value="XM_005835798.1"/>
</dbReference>
<reference evidence="3" key="3">
    <citation type="submission" date="2015-06" db="UniProtKB">
        <authorList>
            <consortium name="EnsemblProtists"/>
        </authorList>
    </citation>
    <scope>IDENTIFICATION</scope>
</reference>
<gene>
    <name evidence="2" type="ORF">GUITHDRAFT_105499</name>
</gene>
<dbReference type="EnsemblProtists" id="EKX48875">
    <property type="protein sequence ID" value="EKX48875"/>
    <property type="gene ID" value="GUITHDRAFT_105499"/>
</dbReference>
<dbReference type="GeneID" id="17305496"/>
<organism evidence="2">
    <name type="scientific">Guillardia theta (strain CCMP2712)</name>
    <name type="common">Cryptophyte</name>
    <dbReference type="NCBI Taxonomy" id="905079"/>
    <lineage>
        <taxon>Eukaryota</taxon>
        <taxon>Cryptophyceae</taxon>
        <taxon>Pyrenomonadales</taxon>
        <taxon>Geminigeraceae</taxon>
        <taxon>Guillardia</taxon>
    </lineage>
</organism>